<protein>
    <submittedName>
        <fullName evidence="2">Uncharacterized protein</fullName>
    </submittedName>
</protein>
<feature type="region of interest" description="Disordered" evidence="1">
    <location>
        <begin position="117"/>
        <end position="169"/>
    </location>
</feature>
<proteinExistence type="predicted"/>
<reference evidence="2" key="1">
    <citation type="submission" date="2023-04" db="EMBL/GenBank/DDBJ databases">
        <authorList>
            <consortium name="ELIXIR-Norway"/>
        </authorList>
    </citation>
    <scope>NUCLEOTIDE SEQUENCE [LARGE SCALE GENOMIC DNA]</scope>
</reference>
<organism evidence="2 3">
    <name type="scientific">Rangifer tarandus platyrhynchus</name>
    <name type="common">Svalbard reindeer</name>
    <dbReference type="NCBI Taxonomy" id="3082113"/>
    <lineage>
        <taxon>Eukaryota</taxon>
        <taxon>Metazoa</taxon>
        <taxon>Chordata</taxon>
        <taxon>Craniata</taxon>
        <taxon>Vertebrata</taxon>
        <taxon>Euteleostomi</taxon>
        <taxon>Mammalia</taxon>
        <taxon>Eutheria</taxon>
        <taxon>Laurasiatheria</taxon>
        <taxon>Artiodactyla</taxon>
        <taxon>Ruminantia</taxon>
        <taxon>Pecora</taxon>
        <taxon>Cervidae</taxon>
        <taxon>Odocoileinae</taxon>
        <taxon>Rangifer</taxon>
    </lineage>
</organism>
<accession>A0ABN9A5U5</accession>
<keyword evidence="3" id="KW-1185">Reference proteome</keyword>
<evidence type="ECO:0000313" key="3">
    <source>
        <dbReference type="Proteomes" id="UP001176941"/>
    </source>
</evidence>
<dbReference type="EMBL" id="OX459945">
    <property type="protein sequence ID" value="CAI9179761.1"/>
    <property type="molecule type" value="Genomic_DNA"/>
</dbReference>
<dbReference type="Proteomes" id="UP001176941">
    <property type="component" value="Chromosome 9"/>
</dbReference>
<gene>
    <name evidence="2" type="ORF">MRATA1EN1_LOCUS28723</name>
</gene>
<sequence length="259" mass="28688">MSEITIPTPASEIPSKLTFAHQSVTDIQAVKKHKTLLSLFQKNNVKNQKRNYESILATLHLLNQRTALSSSLKRLHRRGWRPGSPRELPNHLWESPSDLRSHRATIKEASNYRASGRLGRCLQPGPGPAGAPTPSRGSAQQSRVGQGQAAHRAQCAEGLPRGDTLPPGRRRLALCGLEADVPAAETQTASAERPHRPPRVMGCLRLIRWRRWGFTAEGESRPSTSGAVLRLTPTDSIVDQNAFFKGIQLDTFNQQYFLK</sequence>
<evidence type="ECO:0000256" key="1">
    <source>
        <dbReference type="SAM" id="MobiDB-lite"/>
    </source>
</evidence>
<name>A0ABN9A5U5_RANTA</name>
<evidence type="ECO:0000313" key="2">
    <source>
        <dbReference type="EMBL" id="CAI9179761.1"/>
    </source>
</evidence>